<evidence type="ECO:0000256" key="4">
    <source>
        <dbReference type="ARBA" id="ARBA00022448"/>
    </source>
</evidence>
<evidence type="ECO:0000256" key="1">
    <source>
        <dbReference type="ARBA" id="ARBA00004533"/>
    </source>
</evidence>
<evidence type="ECO:0000256" key="5">
    <source>
        <dbReference type="ARBA" id="ARBA00022475"/>
    </source>
</evidence>
<keyword evidence="12" id="KW-1185">Reference proteome</keyword>
<evidence type="ECO:0000256" key="8">
    <source>
        <dbReference type="ARBA" id="ARBA00022927"/>
    </source>
</evidence>
<dbReference type="EMBL" id="BAABWN010000009">
    <property type="protein sequence ID" value="GAA6169062.1"/>
    <property type="molecule type" value="Genomic_DNA"/>
</dbReference>
<evidence type="ECO:0000256" key="2">
    <source>
        <dbReference type="ARBA" id="ARBA00007208"/>
    </source>
</evidence>
<evidence type="ECO:0000256" key="10">
    <source>
        <dbReference type="ARBA" id="ARBA00030772"/>
    </source>
</evidence>
<keyword evidence="9" id="KW-0472">Membrane</keyword>
<evidence type="ECO:0000256" key="9">
    <source>
        <dbReference type="ARBA" id="ARBA00023136"/>
    </source>
</evidence>
<proteinExistence type="inferred from homology"/>
<keyword evidence="8" id="KW-0653">Protein transport</keyword>
<evidence type="ECO:0000313" key="11">
    <source>
        <dbReference type="EMBL" id="GAA6169062.1"/>
    </source>
</evidence>
<sequence>MSQYNILTKKRLWAILLILLLVLLVMRIPAQWAAYGFTQAVPGLRMAEISGSLWDGRSGSTQISIDSELYSLGEFHWEISPLSLVTFSPCADVDFSFQKQNASGYACGSGNVISLSDFELNLPAELASLFAPTQLAGDFSLVVIEGEFAGNQVEKLNGNLAWRDGAFHDGEKWIKVGSFGALLSEDGQKGININLEDLGGPVIADLDANFNRIVRPNDDVGVEFKGEVGVRESAHPDLQTILPTMAGAIGEPSERGFTVEWSL</sequence>
<evidence type="ECO:0000313" key="12">
    <source>
        <dbReference type="Proteomes" id="UP001465153"/>
    </source>
</evidence>
<comment type="similarity">
    <text evidence="2">Belongs to the GSP N family.</text>
</comment>
<comment type="subcellular location">
    <subcellularLocation>
        <location evidence="1">Cell inner membrane</location>
    </subcellularLocation>
</comment>
<reference evidence="11 12" key="1">
    <citation type="submission" date="2024-04" db="EMBL/GenBank/DDBJ databases">
        <title>Draft genome sequence of Sessilibacter corallicola NBRC 116591.</title>
        <authorList>
            <person name="Miyakawa T."/>
            <person name="Kusuya Y."/>
            <person name="Miura T."/>
        </authorList>
    </citation>
    <scope>NUCLEOTIDE SEQUENCE [LARGE SCALE GENOMIC DNA]</scope>
    <source>
        <strain evidence="11 12">KU-00831-HH</strain>
    </source>
</reference>
<evidence type="ECO:0000256" key="7">
    <source>
        <dbReference type="ARBA" id="ARBA00022692"/>
    </source>
</evidence>
<keyword evidence="4" id="KW-0813">Transport</keyword>
<keyword evidence="7" id="KW-0812">Transmembrane</keyword>
<name>A0ABQ0ABN1_9GAMM</name>
<dbReference type="Proteomes" id="UP001465153">
    <property type="component" value="Unassembled WGS sequence"/>
</dbReference>
<dbReference type="RefSeq" id="WP_353303707.1">
    <property type="nucleotide sequence ID" value="NZ_BAABWN010000009.1"/>
</dbReference>
<organism evidence="11 12">
    <name type="scientific">Sessilibacter corallicola</name>
    <dbReference type="NCBI Taxonomy" id="2904075"/>
    <lineage>
        <taxon>Bacteria</taxon>
        <taxon>Pseudomonadati</taxon>
        <taxon>Pseudomonadota</taxon>
        <taxon>Gammaproteobacteria</taxon>
        <taxon>Cellvibrionales</taxon>
        <taxon>Cellvibrionaceae</taxon>
        <taxon>Sessilibacter</taxon>
    </lineage>
</organism>
<dbReference type="InterPro" id="IPR022792">
    <property type="entry name" value="T2SS_protein-GspN"/>
</dbReference>
<keyword evidence="6" id="KW-0997">Cell inner membrane</keyword>
<protein>
    <recommendedName>
        <fullName evidence="3">Type II secretion system protein N</fullName>
    </recommendedName>
    <alternativeName>
        <fullName evidence="10">General secretion pathway protein N</fullName>
    </alternativeName>
</protein>
<keyword evidence="5" id="KW-1003">Cell membrane</keyword>
<accession>A0ABQ0ABN1</accession>
<gene>
    <name evidence="11" type="ORF">NBRC116591_28730</name>
</gene>
<evidence type="ECO:0000256" key="3">
    <source>
        <dbReference type="ARBA" id="ARBA00021563"/>
    </source>
</evidence>
<comment type="caution">
    <text evidence="11">The sequence shown here is derived from an EMBL/GenBank/DDBJ whole genome shotgun (WGS) entry which is preliminary data.</text>
</comment>
<evidence type="ECO:0000256" key="6">
    <source>
        <dbReference type="ARBA" id="ARBA00022519"/>
    </source>
</evidence>
<dbReference type="Pfam" id="PF01203">
    <property type="entry name" value="T2SSN"/>
    <property type="match status" value="1"/>
</dbReference>